<dbReference type="PROSITE" id="PS50001">
    <property type="entry name" value="SH2"/>
    <property type="match status" value="2"/>
</dbReference>
<dbReference type="InterPro" id="IPR036860">
    <property type="entry name" value="SH2_dom_sf"/>
</dbReference>
<dbReference type="GO" id="GO:0005524">
    <property type="term" value="F:ATP binding"/>
    <property type="evidence" value="ECO:0007669"/>
    <property type="project" value="UniProtKB-UniRule"/>
</dbReference>
<keyword evidence="1 11" id="KW-0728">SH3 domain</keyword>
<dbReference type="FunFam" id="1.10.510.10:FF:000052">
    <property type="entry name" value="Tyrosine-protein kinase"/>
    <property type="match status" value="2"/>
</dbReference>
<dbReference type="Gene3D" id="1.10.510.10">
    <property type="entry name" value="Transferase(Phosphotransferase) domain 1"/>
    <property type="match status" value="2"/>
</dbReference>
<dbReference type="FunFam" id="3.30.200.20:FF:000053">
    <property type="entry name" value="Tyrosine-protein kinase"/>
    <property type="match status" value="2"/>
</dbReference>
<dbReference type="PANTHER" id="PTHR24418">
    <property type="entry name" value="TYROSINE-PROTEIN KINASE"/>
    <property type="match status" value="1"/>
</dbReference>
<evidence type="ECO:0000256" key="9">
    <source>
        <dbReference type="ARBA" id="ARBA00051245"/>
    </source>
</evidence>
<keyword evidence="8 13" id="KW-0829">Tyrosine-protein kinase</keyword>
<dbReference type="Pfam" id="PF07714">
    <property type="entry name" value="PK_Tyr_Ser-Thr"/>
    <property type="match status" value="2"/>
</dbReference>
<dbReference type="Pfam" id="PF00017">
    <property type="entry name" value="SH2"/>
    <property type="match status" value="1"/>
</dbReference>
<feature type="domain" description="SH3" evidence="16">
    <location>
        <begin position="454"/>
        <end position="515"/>
    </location>
</feature>
<proteinExistence type="inferred from homology"/>
<dbReference type="PROSITE" id="PS50011">
    <property type="entry name" value="PROTEIN_KINASE_DOM"/>
    <property type="match status" value="2"/>
</dbReference>
<dbReference type="PROSITE" id="PS00107">
    <property type="entry name" value="PROTEIN_KINASE_ATP"/>
    <property type="match status" value="2"/>
</dbReference>
<keyword evidence="3 13" id="KW-0808">Transferase</keyword>
<keyword evidence="14" id="KW-0732">Signal</keyword>
<protein>
    <recommendedName>
        <fullName evidence="13">Tyrosine-protein kinase</fullName>
        <ecNumber evidence="13">2.7.10.2</ecNumber>
    </recommendedName>
</protein>
<comment type="similarity">
    <text evidence="13">Belongs to the protein kinase superfamily. Tyr protein kinase family.</text>
</comment>
<dbReference type="InterPro" id="IPR050198">
    <property type="entry name" value="Non-receptor_tyrosine_kinases"/>
</dbReference>
<dbReference type="Gene3D" id="3.30.505.10">
    <property type="entry name" value="SH2 domain"/>
    <property type="match status" value="2"/>
</dbReference>
<keyword evidence="7 10" id="KW-0727">SH2 domain</keyword>
<feature type="binding site" evidence="12">
    <location>
        <position position="604"/>
    </location>
    <ligand>
        <name>ATP</name>
        <dbReference type="ChEBI" id="CHEBI:30616"/>
    </ligand>
</feature>
<feature type="domain" description="SH2" evidence="15">
    <location>
        <begin position="81"/>
        <end position="183"/>
    </location>
</feature>
<dbReference type="SUPFAM" id="SSF50044">
    <property type="entry name" value="SH3-domain"/>
    <property type="match status" value="1"/>
</dbReference>
<keyword evidence="2" id="KW-0597">Phosphoprotein</keyword>
<feature type="domain" description="Protein kinase" evidence="17">
    <location>
        <begin position="194"/>
        <end position="445"/>
    </location>
</feature>
<dbReference type="SMART" id="SM00219">
    <property type="entry name" value="TyrKc"/>
    <property type="match status" value="2"/>
</dbReference>
<dbReference type="InterPro" id="IPR036028">
    <property type="entry name" value="SH3-like_dom_sf"/>
</dbReference>
<sequence>MTLAAALAPVPALTLLLAAASALLPGKSSLAQYFNFDPSAFSVLSLDAGKLSQNKKTHNPLYNENRNWSMIRSTGYIPSNYVTGKKSNNLDQYESTSKKKGLEPKIVIVLGFQDKEGGFVVRDSSQPGLYTVSLYTKYGGEGSSGIRHYHIKETMTSPKQYYLAEKHLFNTIPEIIEYHKHNAAEKWEINPSELTFMRELGSGLFGVVRLGKWRAQYKVAIKAIREGAMYEEDFIEEAKVMMKLTHPKLVQLYGVCTQQKPIYIVTEFMEHGCLLNYLRQKRGHFNKDTLLTMCQDVCEGMEYLERNSFIHRDLAARNCLVNESAVVKVSDFGMTRYVLDDQYTSSSGAKFPVKWCPPEVFNYSRFSSKSDVWSFGVLMWEVFTEGKMPFEQNTNYEVVTMVSQGQRLYRPKLATRNVYEVMVMCWHEHDRQFVQQSKRKPPPALPPHIPGEYEEKIRVIALYDFFAKGPCDLTLRKSEEYIILEKYDPHWWKARDQYGSHSGNIRHYQIKQNHSEQYYVAEKHLFPSIPELIQYHQHNAAGLITRLRHPIGSMGSCLPATAGFSYEKWKINPSELTFMKEVGRGQFGIVHLGKWRALVKVAIKAINEGAMSEDDFIEEAKVMMKLSHPKLVQLYGVCIQNKPLYIVTEFMENGCLLNYLRQRQGRLNKEMLLSMCQDVCEGMEYLERNRFIHRDLAARNCLVNAKNIVKISDFGMTRYVLDDEYISSSGTKFPVKWSSPEVFHFNKYSSKSDVWSFGVLMWEVFTEGKMPFENKSNSEVVHEISEGYRLYQPYLASLTVYKIMYSCWHEVCFSYFPVLYIDIPSP</sequence>
<dbReference type="InterPro" id="IPR001452">
    <property type="entry name" value="SH3_domain"/>
</dbReference>
<evidence type="ECO:0000256" key="10">
    <source>
        <dbReference type="PROSITE-ProRule" id="PRU00191"/>
    </source>
</evidence>
<dbReference type="PROSITE" id="PS00109">
    <property type="entry name" value="PROTEIN_KINASE_TYR"/>
    <property type="match status" value="2"/>
</dbReference>
<dbReference type="AlphaFoldDB" id="M7AKV8"/>
<dbReference type="SMART" id="SM00252">
    <property type="entry name" value="SH2"/>
    <property type="match status" value="2"/>
</dbReference>
<feature type="chain" id="PRO_5004079458" description="Tyrosine-protein kinase" evidence="14">
    <location>
        <begin position="23"/>
        <end position="826"/>
    </location>
</feature>
<evidence type="ECO:0000256" key="6">
    <source>
        <dbReference type="ARBA" id="ARBA00022840"/>
    </source>
</evidence>
<dbReference type="SUPFAM" id="SSF55550">
    <property type="entry name" value="SH2 domain"/>
    <property type="match status" value="2"/>
</dbReference>
<dbReference type="InterPro" id="IPR000980">
    <property type="entry name" value="SH2"/>
</dbReference>
<accession>M7AKV8</accession>
<dbReference type="PRINTS" id="PR00109">
    <property type="entry name" value="TYRKINASE"/>
</dbReference>
<evidence type="ECO:0000256" key="5">
    <source>
        <dbReference type="ARBA" id="ARBA00022777"/>
    </source>
</evidence>
<feature type="domain" description="Protein kinase" evidence="17">
    <location>
        <begin position="576"/>
        <end position="826"/>
    </location>
</feature>
<dbReference type="STRING" id="8469.M7AKV8"/>
<evidence type="ECO:0000256" key="8">
    <source>
        <dbReference type="ARBA" id="ARBA00023137"/>
    </source>
</evidence>
<dbReference type="PROSITE" id="PS50002">
    <property type="entry name" value="SH3"/>
    <property type="match status" value="1"/>
</dbReference>
<evidence type="ECO:0000256" key="4">
    <source>
        <dbReference type="ARBA" id="ARBA00022741"/>
    </source>
</evidence>
<keyword evidence="6 12" id="KW-0067">ATP-binding</keyword>
<dbReference type="Proteomes" id="UP000031443">
    <property type="component" value="Unassembled WGS sequence"/>
</dbReference>
<dbReference type="EC" id="2.7.10.2" evidence="13"/>
<evidence type="ECO:0000256" key="7">
    <source>
        <dbReference type="ARBA" id="ARBA00022999"/>
    </source>
</evidence>
<gene>
    <name evidence="18" type="ORF">UY3_17760</name>
</gene>
<dbReference type="InterPro" id="IPR017441">
    <property type="entry name" value="Protein_kinase_ATP_BS"/>
</dbReference>
<dbReference type="GO" id="GO:0004715">
    <property type="term" value="F:non-membrane spanning protein tyrosine kinase activity"/>
    <property type="evidence" value="ECO:0007669"/>
    <property type="project" value="UniProtKB-EC"/>
</dbReference>
<dbReference type="InterPro" id="IPR011009">
    <property type="entry name" value="Kinase-like_dom_sf"/>
</dbReference>
<evidence type="ECO:0000259" key="16">
    <source>
        <dbReference type="PROSITE" id="PS50002"/>
    </source>
</evidence>
<evidence type="ECO:0000259" key="17">
    <source>
        <dbReference type="PROSITE" id="PS50011"/>
    </source>
</evidence>
<feature type="signal peptide" evidence="14">
    <location>
        <begin position="1"/>
        <end position="22"/>
    </location>
</feature>
<dbReference type="InterPro" id="IPR001245">
    <property type="entry name" value="Ser-Thr/Tyr_kinase_cat_dom"/>
</dbReference>
<evidence type="ECO:0000256" key="3">
    <source>
        <dbReference type="ARBA" id="ARBA00022679"/>
    </source>
</evidence>
<name>M7AKV8_CHEMY</name>
<evidence type="ECO:0000256" key="13">
    <source>
        <dbReference type="RuleBase" id="RU362096"/>
    </source>
</evidence>
<dbReference type="InterPro" id="IPR000719">
    <property type="entry name" value="Prot_kinase_dom"/>
</dbReference>
<evidence type="ECO:0000313" key="18">
    <source>
        <dbReference type="EMBL" id="EMP25079.1"/>
    </source>
</evidence>
<evidence type="ECO:0000256" key="12">
    <source>
        <dbReference type="PROSITE-ProRule" id="PRU10141"/>
    </source>
</evidence>
<dbReference type="SUPFAM" id="SSF56112">
    <property type="entry name" value="Protein kinase-like (PK-like)"/>
    <property type="match status" value="2"/>
</dbReference>
<dbReference type="Pfam" id="PF00018">
    <property type="entry name" value="SH3_1"/>
    <property type="match status" value="1"/>
</dbReference>
<dbReference type="EMBL" id="KB594214">
    <property type="protein sequence ID" value="EMP25079.1"/>
    <property type="molecule type" value="Genomic_DNA"/>
</dbReference>
<keyword evidence="19" id="KW-1185">Reference proteome</keyword>
<dbReference type="Gene3D" id="2.30.30.40">
    <property type="entry name" value="SH3 Domains"/>
    <property type="match status" value="1"/>
</dbReference>
<keyword evidence="4 12" id="KW-0547">Nucleotide-binding</keyword>
<organism evidence="18 19">
    <name type="scientific">Chelonia mydas</name>
    <name type="common">Green sea-turtle</name>
    <name type="synonym">Chelonia agassizi</name>
    <dbReference type="NCBI Taxonomy" id="8469"/>
    <lineage>
        <taxon>Eukaryota</taxon>
        <taxon>Metazoa</taxon>
        <taxon>Chordata</taxon>
        <taxon>Craniata</taxon>
        <taxon>Vertebrata</taxon>
        <taxon>Euteleostomi</taxon>
        <taxon>Archelosauria</taxon>
        <taxon>Testudinata</taxon>
        <taxon>Testudines</taxon>
        <taxon>Cryptodira</taxon>
        <taxon>Durocryptodira</taxon>
        <taxon>Americhelydia</taxon>
        <taxon>Chelonioidea</taxon>
        <taxon>Cheloniidae</taxon>
        <taxon>Chelonia</taxon>
    </lineage>
</organism>
<dbReference type="InterPro" id="IPR008266">
    <property type="entry name" value="Tyr_kinase_AS"/>
</dbReference>
<evidence type="ECO:0000256" key="1">
    <source>
        <dbReference type="ARBA" id="ARBA00022443"/>
    </source>
</evidence>
<evidence type="ECO:0000256" key="14">
    <source>
        <dbReference type="SAM" id="SignalP"/>
    </source>
</evidence>
<feature type="binding site" evidence="12">
    <location>
        <position position="222"/>
    </location>
    <ligand>
        <name>ATP</name>
        <dbReference type="ChEBI" id="CHEBI:30616"/>
    </ligand>
</feature>
<keyword evidence="5 13" id="KW-0418">Kinase</keyword>
<reference evidence="19" key="1">
    <citation type="journal article" date="2013" name="Nat. Genet.">
        <title>The draft genomes of soft-shell turtle and green sea turtle yield insights into the development and evolution of the turtle-specific body plan.</title>
        <authorList>
            <person name="Wang Z."/>
            <person name="Pascual-Anaya J."/>
            <person name="Zadissa A."/>
            <person name="Li W."/>
            <person name="Niimura Y."/>
            <person name="Huang Z."/>
            <person name="Li C."/>
            <person name="White S."/>
            <person name="Xiong Z."/>
            <person name="Fang D."/>
            <person name="Wang B."/>
            <person name="Ming Y."/>
            <person name="Chen Y."/>
            <person name="Zheng Y."/>
            <person name="Kuraku S."/>
            <person name="Pignatelli M."/>
            <person name="Herrero J."/>
            <person name="Beal K."/>
            <person name="Nozawa M."/>
            <person name="Li Q."/>
            <person name="Wang J."/>
            <person name="Zhang H."/>
            <person name="Yu L."/>
            <person name="Shigenobu S."/>
            <person name="Wang J."/>
            <person name="Liu J."/>
            <person name="Flicek P."/>
            <person name="Searle S."/>
            <person name="Wang J."/>
            <person name="Kuratani S."/>
            <person name="Yin Y."/>
            <person name="Aken B."/>
            <person name="Zhang G."/>
            <person name="Irie N."/>
        </authorList>
    </citation>
    <scope>NUCLEOTIDE SEQUENCE [LARGE SCALE GENOMIC DNA]</scope>
</reference>
<dbReference type="InterPro" id="IPR020635">
    <property type="entry name" value="Tyr_kinase_cat_dom"/>
</dbReference>
<evidence type="ECO:0000313" key="19">
    <source>
        <dbReference type="Proteomes" id="UP000031443"/>
    </source>
</evidence>
<evidence type="ECO:0000256" key="2">
    <source>
        <dbReference type="ARBA" id="ARBA00022553"/>
    </source>
</evidence>
<feature type="domain" description="SH2" evidence="15">
    <location>
        <begin position="408"/>
        <end position="551"/>
    </location>
</feature>
<comment type="catalytic activity">
    <reaction evidence="9 13">
        <text>L-tyrosyl-[protein] + ATP = O-phospho-L-tyrosyl-[protein] + ADP + H(+)</text>
        <dbReference type="Rhea" id="RHEA:10596"/>
        <dbReference type="Rhea" id="RHEA-COMP:10136"/>
        <dbReference type="Rhea" id="RHEA-COMP:20101"/>
        <dbReference type="ChEBI" id="CHEBI:15378"/>
        <dbReference type="ChEBI" id="CHEBI:30616"/>
        <dbReference type="ChEBI" id="CHEBI:46858"/>
        <dbReference type="ChEBI" id="CHEBI:61978"/>
        <dbReference type="ChEBI" id="CHEBI:456216"/>
        <dbReference type="EC" id="2.7.10.2"/>
    </reaction>
</comment>
<evidence type="ECO:0000259" key="15">
    <source>
        <dbReference type="PROSITE" id="PS50001"/>
    </source>
</evidence>
<evidence type="ECO:0000256" key="11">
    <source>
        <dbReference type="PROSITE-ProRule" id="PRU00192"/>
    </source>
</evidence>